<keyword evidence="2" id="KW-0964">Secreted</keyword>
<keyword evidence="4" id="KW-0325">Glycoprotein</keyword>
<comment type="caution">
    <text evidence="5">The sequence shown here is derived from an EMBL/GenBank/DDBJ whole genome shotgun (WGS) entry which is preliminary data.</text>
</comment>
<evidence type="ECO:0000256" key="2">
    <source>
        <dbReference type="ARBA" id="ARBA00022525"/>
    </source>
</evidence>
<evidence type="ECO:0000256" key="4">
    <source>
        <dbReference type="ARBA" id="ARBA00023180"/>
    </source>
</evidence>
<gene>
    <name evidence="5" type="ORF">FSCOSCO3_A025645</name>
</gene>
<dbReference type="EMBL" id="CAWUFR010000159">
    <property type="protein sequence ID" value="CAK6970492.1"/>
    <property type="molecule type" value="Genomic_DNA"/>
</dbReference>
<dbReference type="Gene3D" id="2.40.128.20">
    <property type="match status" value="3"/>
</dbReference>
<dbReference type="CDD" id="cd19415">
    <property type="entry name" value="lipocalin_ApoM_AGP"/>
    <property type="match status" value="1"/>
</dbReference>
<reference evidence="5 6" key="1">
    <citation type="submission" date="2024-01" db="EMBL/GenBank/DDBJ databases">
        <authorList>
            <person name="Alioto T."/>
            <person name="Alioto T."/>
            <person name="Gomez Garrido J."/>
        </authorList>
    </citation>
    <scope>NUCLEOTIDE SEQUENCE [LARGE SCALE GENOMIC DNA]</scope>
</reference>
<dbReference type="SUPFAM" id="SSF50814">
    <property type="entry name" value="Lipocalins"/>
    <property type="match status" value="2"/>
</dbReference>
<dbReference type="Proteomes" id="UP001314229">
    <property type="component" value="Unassembled WGS sequence"/>
</dbReference>
<dbReference type="InterPro" id="IPR012674">
    <property type="entry name" value="Calycin"/>
</dbReference>
<proteinExistence type="predicted"/>
<dbReference type="PANTHER" id="PTHR11967:SF2">
    <property type="entry name" value="ALPHA-1-ACID GLYCOPROTEIN 1"/>
    <property type="match status" value="1"/>
</dbReference>
<evidence type="ECO:0000313" key="5">
    <source>
        <dbReference type="EMBL" id="CAK6970492.1"/>
    </source>
</evidence>
<accession>A0AAV1PEY9</accession>
<comment type="subcellular location">
    <subcellularLocation>
        <location evidence="1">Secreted</location>
    </subcellularLocation>
</comment>
<keyword evidence="6" id="KW-1185">Reference proteome</keyword>
<evidence type="ECO:0000256" key="3">
    <source>
        <dbReference type="ARBA" id="ARBA00022729"/>
    </source>
</evidence>
<name>A0AAV1PEY9_SCOSC</name>
<protein>
    <submittedName>
        <fullName evidence="5">Uncharacterized protein LOC128365141 isoform X1</fullName>
    </submittedName>
</protein>
<organism evidence="5 6">
    <name type="scientific">Scomber scombrus</name>
    <name type="common">Atlantic mackerel</name>
    <name type="synonym">Scomber vernalis</name>
    <dbReference type="NCBI Taxonomy" id="13677"/>
    <lineage>
        <taxon>Eukaryota</taxon>
        <taxon>Metazoa</taxon>
        <taxon>Chordata</taxon>
        <taxon>Craniata</taxon>
        <taxon>Vertebrata</taxon>
        <taxon>Euteleostomi</taxon>
        <taxon>Actinopterygii</taxon>
        <taxon>Neopterygii</taxon>
        <taxon>Teleostei</taxon>
        <taxon>Neoteleostei</taxon>
        <taxon>Acanthomorphata</taxon>
        <taxon>Pelagiaria</taxon>
        <taxon>Scombriformes</taxon>
        <taxon>Scombridae</taxon>
        <taxon>Scomber</taxon>
    </lineage>
</organism>
<sequence length="437" mass="49096">MDILRKASSQRPIQHNNKRIFIYPDYTAAVRKRQAAFREARELLSRCPNTRKHEEFQESCCADSSYANCYIITIIIITSNYLFLLQEKNHQSLNWNIGGITSLLALFSLTAASDSDCEELLKPLEDRSQVSGKWIFHVGTTSNEESRRELKTASSSWIESTPIPGSDEMTLRWADRINGKCIEGNLNTTTSENSTTVIFHINGTDYEHVGNYLKTCTDCVLWTDTTVSSATTDETKKTRNLYLFTKSGKLDDDDLEVFKKQAACLNFAADFHFGGITALLALFSLTAASDSDCEELLKPLEDRSQVSGKWIYSVGTSTSEEVLRELNKISSSWIEYIPIPVHYNGTSYEYVGKHLKTRTDCVVSTGTTMWSATNGETKTSRDLYLFTKSGKLDDDDLEVFKKQAACLNFAANFHFAGITDLCPDEKEAATDIKEGEQ</sequence>
<evidence type="ECO:0000256" key="1">
    <source>
        <dbReference type="ARBA" id="ARBA00004613"/>
    </source>
</evidence>
<dbReference type="PANTHER" id="PTHR11967">
    <property type="entry name" value="ALPHA-1-ACID GLYCOPROTEIN"/>
    <property type="match status" value="1"/>
</dbReference>
<keyword evidence="3" id="KW-0732">Signal</keyword>
<dbReference type="GO" id="GO:0005576">
    <property type="term" value="C:extracellular region"/>
    <property type="evidence" value="ECO:0007669"/>
    <property type="project" value="UniProtKB-SubCell"/>
</dbReference>
<dbReference type="AlphaFoldDB" id="A0AAV1PEY9"/>
<evidence type="ECO:0000313" key="6">
    <source>
        <dbReference type="Proteomes" id="UP001314229"/>
    </source>
</evidence>